<keyword evidence="9" id="KW-0482">Metalloprotease</keyword>
<comment type="caution">
    <text evidence="10">The sequence shown here is derived from an EMBL/GenBank/DDBJ whole genome shotgun (WGS) entry which is preliminary data.</text>
</comment>
<keyword evidence="6" id="KW-0645">Protease</keyword>
<evidence type="ECO:0000256" key="8">
    <source>
        <dbReference type="ARBA" id="ARBA00022801"/>
    </source>
</evidence>
<dbReference type="PRINTS" id="PR00919">
    <property type="entry name" value="THERMOPTASE"/>
</dbReference>
<dbReference type="Pfam" id="PF02073">
    <property type="entry name" value="Peptidase_M29"/>
    <property type="match status" value="1"/>
</dbReference>
<evidence type="ECO:0000256" key="2">
    <source>
        <dbReference type="ARBA" id="ARBA00001946"/>
    </source>
</evidence>
<organism evidence="10 11">
    <name type="scientific">Alicyclobacillus cycloheptanicus</name>
    <dbReference type="NCBI Taxonomy" id="1457"/>
    <lineage>
        <taxon>Bacteria</taxon>
        <taxon>Bacillati</taxon>
        <taxon>Bacillota</taxon>
        <taxon>Bacilli</taxon>
        <taxon>Bacillales</taxon>
        <taxon>Alicyclobacillaceae</taxon>
        <taxon>Alicyclobacillus</taxon>
    </lineage>
</organism>
<dbReference type="PANTHER" id="PTHR34448:SF3">
    <property type="entry name" value="AMINOPEPTIDASE AMPS"/>
    <property type="match status" value="1"/>
</dbReference>
<comment type="cofactor">
    <cofactor evidence="3">
        <name>Zn(2+)</name>
        <dbReference type="ChEBI" id="CHEBI:29105"/>
    </cofactor>
</comment>
<dbReference type="InterPro" id="IPR052170">
    <property type="entry name" value="M29_Exopeptidase"/>
</dbReference>
<keyword evidence="5 10" id="KW-0031">Aminopeptidase</keyword>
<dbReference type="EMBL" id="JAUSTP010000013">
    <property type="protein sequence ID" value="MDQ0190016.1"/>
    <property type="molecule type" value="Genomic_DNA"/>
</dbReference>
<dbReference type="GO" id="GO:0004177">
    <property type="term" value="F:aminopeptidase activity"/>
    <property type="evidence" value="ECO:0007669"/>
    <property type="project" value="UniProtKB-KW"/>
</dbReference>
<dbReference type="Gene3D" id="3.40.1830.10">
    <property type="entry name" value="Thermophilic metalloprotease (M29)"/>
    <property type="match status" value="1"/>
</dbReference>
<dbReference type="InterPro" id="IPR035097">
    <property type="entry name" value="M29_N-terminal"/>
</dbReference>
<dbReference type="PANTHER" id="PTHR34448">
    <property type="entry name" value="AMINOPEPTIDASE"/>
    <property type="match status" value="1"/>
</dbReference>
<protein>
    <submittedName>
        <fullName evidence="10">Aminopeptidase</fullName>
        <ecNumber evidence="10">3.4.11.-</ecNumber>
    </submittedName>
</protein>
<evidence type="ECO:0000313" key="11">
    <source>
        <dbReference type="Proteomes" id="UP001232973"/>
    </source>
</evidence>
<evidence type="ECO:0000256" key="3">
    <source>
        <dbReference type="ARBA" id="ARBA00001947"/>
    </source>
</evidence>
<dbReference type="SUPFAM" id="SSF144052">
    <property type="entry name" value="Thermophilic metalloprotease-like"/>
    <property type="match status" value="1"/>
</dbReference>
<reference evidence="10 11" key="1">
    <citation type="submission" date="2023-07" db="EMBL/GenBank/DDBJ databases">
        <title>Genomic Encyclopedia of Type Strains, Phase IV (KMG-IV): sequencing the most valuable type-strain genomes for metagenomic binning, comparative biology and taxonomic classification.</title>
        <authorList>
            <person name="Goeker M."/>
        </authorList>
    </citation>
    <scope>NUCLEOTIDE SEQUENCE [LARGE SCALE GENOMIC DNA]</scope>
    <source>
        <strain evidence="10 11">DSM 4006</strain>
    </source>
</reference>
<dbReference type="RefSeq" id="WP_274454727.1">
    <property type="nucleotide sequence ID" value="NZ_CP067097.1"/>
</dbReference>
<keyword evidence="11" id="KW-1185">Reference proteome</keyword>
<evidence type="ECO:0000256" key="7">
    <source>
        <dbReference type="ARBA" id="ARBA00022723"/>
    </source>
</evidence>
<dbReference type="Proteomes" id="UP001232973">
    <property type="component" value="Unassembled WGS sequence"/>
</dbReference>
<dbReference type="EC" id="3.4.11.-" evidence="10"/>
<comment type="similarity">
    <text evidence="4">Belongs to the peptidase M29 family.</text>
</comment>
<gene>
    <name evidence="10" type="ORF">J2S03_001879</name>
</gene>
<evidence type="ECO:0000256" key="4">
    <source>
        <dbReference type="ARBA" id="ARBA00008236"/>
    </source>
</evidence>
<accession>A0ABT9XI84</accession>
<evidence type="ECO:0000256" key="5">
    <source>
        <dbReference type="ARBA" id="ARBA00022438"/>
    </source>
</evidence>
<keyword evidence="8 10" id="KW-0378">Hydrolase</keyword>
<evidence type="ECO:0000313" key="10">
    <source>
        <dbReference type="EMBL" id="MDQ0190016.1"/>
    </source>
</evidence>
<comment type="cofactor">
    <cofactor evidence="1">
        <name>Co(2+)</name>
        <dbReference type="ChEBI" id="CHEBI:48828"/>
    </cofactor>
</comment>
<evidence type="ECO:0000256" key="6">
    <source>
        <dbReference type="ARBA" id="ARBA00022670"/>
    </source>
</evidence>
<evidence type="ECO:0000256" key="1">
    <source>
        <dbReference type="ARBA" id="ARBA00001941"/>
    </source>
</evidence>
<keyword evidence="7" id="KW-0479">Metal-binding</keyword>
<name>A0ABT9XI84_9BACL</name>
<sequence>MELAKRLENYAEVIVRVGLNIQPGQDLLIAAPIEAADFVRHIVDKAYDTGARNVVVNWEDEQLTRLRYLKAPDEAFLEFPDWRVQQMEDLMNRDGAYLVISARDPDLLAGVDPARIATSQRVGLARMKPFNDAVGNMQISWLISSIPTKAWAARVFPEVPPEEQVNKLWDAVLSTSRVDTDHPVAHWQAHIDQLRRRADDLNQQHFVKLHYRSAVTDLTIELPEDHVWIAAYSTSRRGARFVPNIPTEEVFTLPKRDGVNGVVRSTKPLNHGGTLIDHFTLTFEQGRIVDFSAEQGYEALRDIIETDEGSHYLGEVALVPHDSPISRLDRLFYNTLFDENASCHLAIGHVIPVCLRDGVTLSREELLARGANDSLTHVDFMMGSSDLNIDGIKADGQTVPVFRNGNWV</sequence>
<comment type="cofactor">
    <cofactor evidence="2">
        <name>Mg(2+)</name>
        <dbReference type="ChEBI" id="CHEBI:18420"/>
    </cofactor>
</comment>
<evidence type="ECO:0000256" key="9">
    <source>
        <dbReference type="ARBA" id="ARBA00023049"/>
    </source>
</evidence>
<dbReference type="InterPro" id="IPR000787">
    <property type="entry name" value="Peptidase_M29"/>
</dbReference>
<proteinExistence type="inferred from homology"/>